<evidence type="ECO:0000256" key="4">
    <source>
        <dbReference type="PROSITE-ProRule" id="PRU00042"/>
    </source>
</evidence>
<accession>A0AAR5PHW7</accession>
<dbReference type="Gene3D" id="3.30.160.60">
    <property type="entry name" value="Classic Zinc Finger"/>
    <property type="match status" value="8"/>
</dbReference>
<feature type="domain" description="C2H2-type" evidence="5">
    <location>
        <begin position="581"/>
        <end position="608"/>
    </location>
</feature>
<dbReference type="PANTHER" id="PTHR16515">
    <property type="entry name" value="PR DOMAIN ZINC FINGER PROTEIN"/>
    <property type="match status" value="1"/>
</dbReference>
<dbReference type="AlphaFoldDB" id="A0AAR5PHW7"/>
<dbReference type="InterPro" id="IPR050331">
    <property type="entry name" value="Zinc_finger"/>
</dbReference>
<dbReference type="EnsemblMetazoa" id="XM_019905085.1">
    <property type="protein sequence ID" value="XP_019760644.1"/>
    <property type="gene ID" value="LOC109538046"/>
</dbReference>
<keyword evidence="3" id="KW-0862">Zinc</keyword>
<dbReference type="InterPro" id="IPR013087">
    <property type="entry name" value="Znf_C2H2_type"/>
</dbReference>
<feature type="domain" description="C2H2-type" evidence="5">
    <location>
        <begin position="506"/>
        <end position="533"/>
    </location>
</feature>
<dbReference type="GO" id="GO:0010468">
    <property type="term" value="P:regulation of gene expression"/>
    <property type="evidence" value="ECO:0007669"/>
    <property type="project" value="TreeGrafter"/>
</dbReference>
<dbReference type="GO" id="GO:0008270">
    <property type="term" value="F:zinc ion binding"/>
    <property type="evidence" value="ECO:0007669"/>
    <property type="project" value="UniProtKB-KW"/>
</dbReference>
<dbReference type="GO" id="GO:0005634">
    <property type="term" value="C:nucleus"/>
    <property type="evidence" value="ECO:0007669"/>
    <property type="project" value="UniProtKB-SubCell"/>
</dbReference>
<evidence type="ECO:0000313" key="7">
    <source>
        <dbReference type="Proteomes" id="UP000019118"/>
    </source>
</evidence>
<reference evidence="7" key="1">
    <citation type="journal article" date="2013" name="Genome Biol.">
        <title>Draft genome of the mountain pine beetle, Dendroctonus ponderosae Hopkins, a major forest pest.</title>
        <authorList>
            <person name="Keeling C.I."/>
            <person name="Yuen M.M."/>
            <person name="Liao N.Y."/>
            <person name="Docking T.R."/>
            <person name="Chan S.K."/>
            <person name="Taylor G.A."/>
            <person name="Palmquist D.L."/>
            <person name="Jackman S.D."/>
            <person name="Nguyen A."/>
            <person name="Li M."/>
            <person name="Henderson H."/>
            <person name="Janes J.K."/>
            <person name="Zhao Y."/>
            <person name="Pandoh P."/>
            <person name="Moore R."/>
            <person name="Sperling F.A."/>
            <person name="Huber D.P."/>
            <person name="Birol I."/>
            <person name="Jones S.J."/>
            <person name="Bohlmann J."/>
        </authorList>
    </citation>
    <scope>NUCLEOTIDE SEQUENCE</scope>
</reference>
<dbReference type="PROSITE" id="PS00028">
    <property type="entry name" value="ZINC_FINGER_C2H2_1"/>
    <property type="match status" value="7"/>
</dbReference>
<keyword evidence="7" id="KW-1185">Reference proteome</keyword>
<dbReference type="FunFam" id="3.30.160.60:FF:000446">
    <property type="entry name" value="Zinc finger protein"/>
    <property type="match status" value="2"/>
</dbReference>
<evidence type="ECO:0000256" key="3">
    <source>
        <dbReference type="ARBA" id="ARBA00022833"/>
    </source>
</evidence>
<evidence type="ECO:0000256" key="1">
    <source>
        <dbReference type="ARBA" id="ARBA00022723"/>
    </source>
</evidence>
<dbReference type="SMART" id="SM00355">
    <property type="entry name" value="ZnF_C2H2"/>
    <property type="match status" value="7"/>
</dbReference>
<sequence>MIGKSGNEAYIEVKEEITIDEHNLTEYEQLDLRPDDTSMSLTSLQLNEHLLTHAEERPHACDVCHQKFKEKSNLVRLRYQLKTKIKEKISTDATDVFESEQVKLKAATKSKANGLCCKICCKPCRDLLLLNEHLLTHSQERPFECDLCKLKFRRKLELQLHRKKHAKETRFQTANSAKLYCNIKEEITIEDHDILQMVKLEKDAEDELVETNQLNGKIHSQTFVPVSTLKYHLIAHSNQQQLKIHQNSHTKANQYECQIQVLYDGIKQEVTIEEHDVPDLVKLESKPFEMFELEPMEKLKTNQKANASTNLHKYITSVVAVYVFWQQADIGRSYNLEIKDELDIDEFDIPDFVNIKEIGDIGEDMGRKSNNDNDFASTLSADTYPSQYIISEENTKNFECIVCHKLYKSQTTLRRHQNIHTKAKDCHVGKIQQFFDELKGEVKIEDHDLAELVKLEREANYIDKLKDPKSVLVEEKLCRCEICHKTFVSANTLKHHLIVHSSERPFKCDICDLTFKRKAYLNIHRNKHTKQRQYRINGSSELLVDVKQEIKIEELDWVQEVKVEVESDDQSVCQDDLLKTFKCSVCSKTFARVKQLKAHLIIHSEERPFECEFCDRKFKQKRALSSHRNRHTKETQCQINNGPELLVNIKEEITIEEHHLLEELTIFICRCQKNNSSKLLVDIKEEIIIEEYHLSEMVKIEMDTDDETIQQNTLLNASPSSFKYQIKDSIELLVDIKEEMIIEEYQLNEMVKSEMNTDDETIHQNTVLNSPPASFNRPFEGAPF</sequence>
<proteinExistence type="predicted"/>
<reference evidence="6" key="2">
    <citation type="submission" date="2024-08" db="UniProtKB">
        <authorList>
            <consortium name="EnsemblMetazoa"/>
        </authorList>
    </citation>
    <scope>IDENTIFICATION</scope>
</reference>
<protein>
    <recommendedName>
        <fullName evidence="5">C2H2-type domain-containing protein</fullName>
    </recommendedName>
</protein>
<dbReference type="FunFam" id="3.30.160.60:FF:000065">
    <property type="entry name" value="B-cell CLL/lymphoma 6, member B"/>
    <property type="match status" value="1"/>
</dbReference>
<dbReference type="SUPFAM" id="SSF57667">
    <property type="entry name" value="beta-beta-alpha zinc fingers"/>
    <property type="match status" value="5"/>
</dbReference>
<evidence type="ECO:0000313" key="6">
    <source>
        <dbReference type="EnsemblMetazoa" id="XP_019760644.1"/>
    </source>
</evidence>
<keyword evidence="1" id="KW-0479">Metal-binding</keyword>
<dbReference type="GO" id="GO:0003677">
    <property type="term" value="F:DNA binding"/>
    <property type="evidence" value="ECO:0007669"/>
    <property type="project" value="UniProtKB-KW"/>
</dbReference>
<feature type="domain" description="C2H2-type" evidence="5">
    <location>
        <begin position="143"/>
        <end position="170"/>
    </location>
</feature>
<organism evidence="6 7">
    <name type="scientific">Dendroctonus ponderosae</name>
    <name type="common">Mountain pine beetle</name>
    <dbReference type="NCBI Taxonomy" id="77166"/>
    <lineage>
        <taxon>Eukaryota</taxon>
        <taxon>Metazoa</taxon>
        <taxon>Ecdysozoa</taxon>
        <taxon>Arthropoda</taxon>
        <taxon>Hexapoda</taxon>
        <taxon>Insecta</taxon>
        <taxon>Pterygota</taxon>
        <taxon>Neoptera</taxon>
        <taxon>Endopterygota</taxon>
        <taxon>Coleoptera</taxon>
        <taxon>Polyphaga</taxon>
        <taxon>Cucujiformia</taxon>
        <taxon>Curculionidae</taxon>
        <taxon>Scolytinae</taxon>
        <taxon>Dendroctonus</taxon>
    </lineage>
</organism>
<evidence type="ECO:0000259" key="5">
    <source>
        <dbReference type="PROSITE" id="PS50157"/>
    </source>
</evidence>
<keyword evidence="2 4" id="KW-0863">Zinc-finger</keyword>
<dbReference type="Pfam" id="PF00096">
    <property type="entry name" value="zf-C2H2"/>
    <property type="match status" value="4"/>
</dbReference>
<dbReference type="Proteomes" id="UP000019118">
    <property type="component" value="Unassembled WGS sequence"/>
</dbReference>
<feature type="domain" description="C2H2-type" evidence="5">
    <location>
        <begin position="609"/>
        <end position="636"/>
    </location>
</feature>
<feature type="domain" description="C2H2-type" evidence="5">
    <location>
        <begin position="115"/>
        <end position="142"/>
    </location>
</feature>
<dbReference type="PANTHER" id="PTHR16515:SF59">
    <property type="entry name" value="PR DOMAIN ZINC FINGER PROTEIN 1"/>
    <property type="match status" value="1"/>
</dbReference>
<dbReference type="InterPro" id="IPR036236">
    <property type="entry name" value="Znf_C2H2_sf"/>
</dbReference>
<name>A0AAR5PHW7_DENPD</name>
<feature type="domain" description="C2H2-type" evidence="5">
    <location>
        <begin position="398"/>
        <end position="425"/>
    </location>
</feature>
<dbReference type="PROSITE" id="PS50157">
    <property type="entry name" value="ZINC_FINGER_C2H2_2"/>
    <property type="match status" value="7"/>
</dbReference>
<evidence type="ECO:0000256" key="2">
    <source>
        <dbReference type="ARBA" id="ARBA00022771"/>
    </source>
</evidence>
<feature type="domain" description="C2H2-type" evidence="5">
    <location>
        <begin position="478"/>
        <end position="505"/>
    </location>
</feature>